<gene>
    <name evidence="2" type="primary">spxH</name>
    <name evidence="3" type="ORF">AM592_03420</name>
</gene>
<reference evidence="4" key="1">
    <citation type="submission" date="2015-08" db="EMBL/GenBank/DDBJ databases">
        <title>Genome sequencing project for genomic taxonomy and phylogenomics of Bacillus-like bacteria.</title>
        <authorList>
            <person name="Liu B."/>
            <person name="Wang J."/>
            <person name="Zhu Y."/>
            <person name="Liu G."/>
            <person name="Chen Q."/>
            <person name="Chen Z."/>
            <person name="Lan J."/>
            <person name="Che J."/>
            <person name="Ge C."/>
            <person name="Shi H."/>
            <person name="Pan Z."/>
            <person name="Liu X."/>
        </authorList>
    </citation>
    <scope>NUCLEOTIDE SEQUENCE [LARGE SCALE GENOMIC DNA]</scope>
    <source>
        <strain evidence="4">FJAT-4402</strain>
    </source>
</reference>
<accession>A0A0M5JDM6</accession>
<comment type="function">
    <text evidence="2">Adapter protein required for efficient degradation of Spx by ClpXP under non-stress conditions. Interaction with Spx stabilizes Spx and exposes the C-terminus of Spx for recognition and proteolysis by ClpXP.</text>
</comment>
<name>A0A0M5JDM6_9BACI</name>
<evidence type="ECO:0000256" key="2">
    <source>
        <dbReference type="HAMAP-Rule" id="MF_02245"/>
    </source>
</evidence>
<dbReference type="PANTHER" id="PTHR13887:SF47">
    <property type="entry name" value="CLPXP ADAPTER PROTEIN SPXH"/>
    <property type="match status" value="1"/>
</dbReference>
<organism evidence="3 4">
    <name type="scientific">Bacillus gobiensis</name>
    <dbReference type="NCBI Taxonomy" id="1441095"/>
    <lineage>
        <taxon>Bacteria</taxon>
        <taxon>Bacillati</taxon>
        <taxon>Bacillota</taxon>
        <taxon>Bacilli</taxon>
        <taxon>Bacillales</taxon>
        <taxon>Bacillaceae</taxon>
        <taxon>Bacillus</taxon>
    </lineage>
</organism>
<proteinExistence type="inferred from homology"/>
<dbReference type="EMBL" id="CP012600">
    <property type="protein sequence ID" value="ALC80744.1"/>
    <property type="molecule type" value="Genomic_DNA"/>
</dbReference>
<dbReference type="Gene3D" id="3.40.30.10">
    <property type="entry name" value="Glutaredoxin"/>
    <property type="match status" value="1"/>
</dbReference>
<keyword evidence="3" id="KW-0413">Isomerase</keyword>
<evidence type="ECO:0000256" key="1">
    <source>
        <dbReference type="ARBA" id="ARBA00022490"/>
    </source>
</evidence>
<dbReference type="PATRIC" id="fig|1441095.3.peg.747"/>
<sequence length="294" mass="33729">MRGNGSRCDQYFSHCHGHPQKPIEIFMFIDPTNPECWDLEPAIKKLKILYGRFFSLRPIVIVSIATLNNKTKKKNLSRDNMEAVSAMPCDAGLQNDSPPASYNISLALKAAELQGRKAGLQFLRNLQEVLFVKKQDVTKEKTLLQIAEMARLDVKEFKKDLHSANAITALQCDIKIAAEMDVKELPTLAFFNTRYKDEGLKVSGNYPYYIYEEVLFEMLDERPKPSETPPLELFLEYFQFVAAQEIAIVYDLSLEEVERQMKRLAFANKVKRVQAKQGVFWRYVNSGISCFLPL</sequence>
<dbReference type="PANTHER" id="PTHR13887">
    <property type="entry name" value="GLUTATHIONE S-TRANSFERASE KAPPA"/>
    <property type="match status" value="1"/>
</dbReference>
<comment type="subcellular location">
    <subcellularLocation>
        <location evidence="2">Cytoplasm</location>
    </subcellularLocation>
</comment>
<dbReference type="AlphaFoldDB" id="A0A0M5JDM6"/>
<dbReference type="Pfam" id="PF13743">
    <property type="entry name" value="Thioredoxin_5"/>
    <property type="match status" value="1"/>
</dbReference>
<dbReference type="HAMAP" id="MF_02245">
    <property type="entry name" value="Adapter_SpxH"/>
    <property type="match status" value="1"/>
</dbReference>
<comment type="similarity">
    <text evidence="2">Belongs to the SpxH family.</text>
</comment>
<evidence type="ECO:0000313" key="3">
    <source>
        <dbReference type="EMBL" id="ALC80744.1"/>
    </source>
</evidence>
<reference evidence="3 4" key="2">
    <citation type="journal article" date="2016" name="Int. J. Syst. Evol. Microbiol.">
        <title>Bacillus gobiensis sp. nov., isolated from a soil sample.</title>
        <authorList>
            <person name="Liu B."/>
            <person name="Liu G.H."/>
            <person name="Cetin S."/>
            <person name="Schumann P."/>
            <person name="Pan Z.Z."/>
            <person name="Chen Q.Q."/>
        </authorList>
    </citation>
    <scope>NUCLEOTIDE SEQUENCE [LARGE SCALE GENOMIC DNA]</scope>
    <source>
        <strain evidence="3 4">FJAT-4402</strain>
    </source>
</reference>
<dbReference type="GO" id="GO:0005737">
    <property type="term" value="C:cytoplasm"/>
    <property type="evidence" value="ECO:0007669"/>
    <property type="project" value="UniProtKB-SubCell"/>
</dbReference>
<dbReference type="STRING" id="1441095.AM592_03420"/>
<dbReference type="InterPro" id="IPR046404">
    <property type="entry name" value="Adapter_SpxH"/>
</dbReference>
<protein>
    <recommendedName>
        <fullName evidence="2">ClpXP adapter protein SpxH</fullName>
    </recommendedName>
</protein>
<dbReference type="InterPro" id="IPR036249">
    <property type="entry name" value="Thioredoxin-like_sf"/>
</dbReference>
<keyword evidence="4" id="KW-1185">Reference proteome</keyword>
<comment type="subunit">
    <text evidence="2">Interacts with Spx.</text>
</comment>
<dbReference type="RefSeq" id="WP_053602484.1">
    <property type="nucleotide sequence ID" value="NZ_CP012600.1"/>
</dbReference>
<keyword evidence="1 2" id="KW-0963">Cytoplasm</keyword>
<evidence type="ECO:0000313" key="4">
    <source>
        <dbReference type="Proteomes" id="UP000067625"/>
    </source>
</evidence>
<dbReference type="CDD" id="cd03025">
    <property type="entry name" value="DsbA_FrnE_like"/>
    <property type="match status" value="1"/>
</dbReference>
<dbReference type="SUPFAM" id="SSF52833">
    <property type="entry name" value="Thioredoxin-like"/>
    <property type="match status" value="1"/>
</dbReference>
<dbReference type="GO" id="GO:0016853">
    <property type="term" value="F:isomerase activity"/>
    <property type="evidence" value="ECO:0007669"/>
    <property type="project" value="UniProtKB-KW"/>
</dbReference>
<dbReference type="Proteomes" id="UP000067625">
    <property type="component" value="Chromosome"/>
</dbReference>